<dbReference type="PANTHER" id="PTHR18968">
    <property type="entry name" value="THIAMINE PYROPHOSPHATE ENZYMES"/>
    <property type="match status" value="1"/>
</dbReference>
<proteinExistence type="inferred from homology"/>
<dbReference type="InterPro" id="IPR011766">
    <property type="entry name" value="TPP_enzyme_TPP-bd"/>
</dbReference>
<dbReference type="Gene3D" id="3.40.50.1220">
    <property type="entry name" value="TPP-binding domain"/>
    <property type="match status" value="1"/>
</dbReference>
<keyword evidence="3 4" id="KW-0786">Thiamine pyrophosphate</keyword>
<protein>
    <submittedName>
        <fullName evidence="8">Thiamine pyrophosphate-binding protein</fullName>
    </submittedName>
</protein>
<dbReference type="InterPro" id="IPR012000">
    <property type="entry name" value="Thiamin_PyroP_enz_cen_dom"/>
</dbReference>
<keyword evidence="9" id="KW-1185">Reference proteome</keyword>
<comment type="similarity">
    <text evidence="1 4">Belongs to the TPP enzyme family.</text>
</comment>
<dbReference type="InterPro" id="IPR029061">
    <property type="entry name" value="THDP-binding"/>
</dbReference>
<name>A0ABT1Z2V5_9RHOB</name>
<evidence type="ECO:0000313" key="8">
    <source>
        <dbReference type="EMBL" id="MCR8827463.1"/>
    </source>
</evidence>
<feature type="domain" description="Thiamine pyrophosphate enzyme central" evidence="5">
    <location>
        <begin position="191"/>
        <end position="325"/>
    </location>
</feature>
<dbReference type="CDD" id="cd07035">
    <property type="entry name" value="TPP_PYR_POX_like"/>
    <property type="match status" value="1"/>
</dbReference>
<sequence>MTKTIRAADAVAHRLYAAGCRMAFGMPGGEVLTMIDALEAAGITFVLCKHENAAAFMAEGAWHRTGAPGILVATVGPGVLNGVNAVANALQDRVPLIVLAGAVDADEAQSYTHQVLDQRAVFAPITKATFLLDAGATHTIIDKAVGITTEGQPGPVFIDIPIRVADAQVPVTAPTPRAVAAQVVPDADTLAQIAGWLSQAARPVIIAGVDALNEVADVAGLARQFGMPVITTYKAKGMLPEDDPLALGGAGLSPLADKTLLPFVQSADLVLCLGYDPIEMRPGWRDAWDSTTQRVVEVTAVPNHHYMHQSTINIVGSVSATVTALMQAATPRDTWSGSEVAAAKASLAAAFPADEDWGPAAIVATCRSALPRGTLATADSGAHRILLSQMWTCHEPRALMQSSALCTMGCAVPLAMGAALASPDRTVVSFSGDAGFLMVAGELATAKELGLRCIFVVFVDAALALIELKQRQRQLSNHGVDFGTHDFAAIGRAFGGEGVDVRSRAELDDALARAQAADTFSVIAAHIEKGAYDGRI</sequence>
<gene>
    <name evidence="8" type="ORF">NTA49_13050</name>
</gene>
<feature type="domain" description="Thiamine pyrophosphate enzyme TPP-binding" evidence="6">
    <location>
        <begin position="379"/>
        <end position="524"/>
    </location>
</feature>
<evidence type="ECO:0000256" key="3">
    <source>
        <dbReference type="ARBA" id="ARBA00023052"/>
    </source>
</evidence>
<evidence type="ECO:0000256" key="4">
    <source>
        <dbReference type="RuleBase" id="RU362132"/>
    </source>
</evidence>
<dbReference type="InterPro" id="IPR000399">
    <property type="entry name" value="TPP-bd_CS"/>
</dbReference>
<comment type="caution">
    <text evidence="8">The sequence shown here is derived from an EMBL/GenBank/DDBJ whole genome shotgun (WGS) entry which is preliminary data.</text>
</comment>
<dbReference type="RefSeq" id="WP_258295231.1">
    <property type="nucleotide sequence ID" value="NZ_JANKJG010000009.1"/>
</dbReference>
<dbReference type="Pfam" id="PF02776">
    <property type="entry name" value="TPP_enzyme_N"/>
    <property type="match status" value="1"/>
</dbReference>
<dbReference type="InterPro" id="IPR012001">
    <property type="entry name" value="Thiamin_PyroP_enz_TPP-bd_dom"/>
</dbReference>
<dbReference type="Pfam" id="PF02775">
    <property type="entry name" value="TPP_enzyme_C"/>
    <property type="match status" value="1"/>
</dbReference>
<evidence type="ECO:0000256" key="2">
    <source>
        <dbReference type="ARBA" id="ARBA00022679"/>
    </source>
</evidence>
<feature type="domain" description="Thiamine pyrophosphate enzyme N-terminal TPP-binding" evidence="7">
    <location>
        <begin position="6"/>
        <end position="120"/>
    </location>
</feature>
<reference evidence="8" key="1">
    <citation type="submission" date="2022-07" db="EMBL/GenBank/DDBJ databases">
        <title>Pseudosulfitobacter sp. strain AP-MA-4, whole genome sequence.</title>
        <authorList>
            <person name="Jiang Y."/>
        </authorList>
    </citation>
    <scope>NUCLEOTIDE SEQUENCE</scope>
    <source>
        <strain evidence="8">AP-MA-4</strain>
    </source>
</reference>
<dbReference type="InterPro" id="IPR045229">
    <property type="entry name" value="TPP_enz"/>
</dbReference>
<dbReference type="Gene3D" id="3.40.50.970">
    <property type="match status" value="2"/>
</dbReference>
<accession>A0ABT1Z2V5</accession>
<dbReference type="SUPFAM" id="SSF52467">
    <property type="entry name" value="DHS-like NAD/FAD-binding domain"/>
    <property type="match status" value="1"/>
</dbReference>
<evidence type="ECO:0000259" key="5">
    <source>
        <dbReference type="Pfam" id="PF00205"/>
    </source>
</evidence>
<dbReference type="Proteomes" id="UP001165396">
    <property type="component" value="Unassembled WGS sequence"/>
</dbReference>
<dbReference type="Pfam" id="PF00205">
    <property type="entry name" value="TPP_enzyme_M"/>
    <property type="match status" value="1"/>
</dbReference>
<evidence type="ECO:0000259" key="6">
    <source>
        <dbReference type="Pfam" id="PF02775"/>
    </source>
</evidence>
<dbReference type="SUPFAM" id="SSF52518">
    <property type="entry name" value="Thiamin diphosphate-binding fold (THDP-binding)"/>
    <property type="match status" value="2"/>
</dbReference>
<organism evidence="8 9">
    <name type="scientific">Pseudosulfitobacter koreensis</name>
    <dbReference type="NCBI Taxonomy" id="2968472"/>
    <lineage>
        <taxon>Bacteria</taxon>
        <taxon>Pseudomonadati</taxon>
        <taxon>Pseudomonadota</taxon>
        <taxon>Alphaproteobacteria</taxon>
        <taxon>Rhodobacterales</taxon>
        <taxon>Roseobacteraceae</taxon>
        <taxon>Pseudosulfitobacter</taxon>
    </lineage>
</organism>
<evidence type="ECO:0000259" key="7">
    <source>
        <dbReference type="Pfam" id="PF02776"/>
    </source>
</evidence>
<dbReference type="InterPro" id="IPR029035">
    <property type="entry name" value="DHS-like_NAD/FAD-binding_dom"/>
</dbReference>
<evidence type="ECO:0000256" key="1">
    <source>
        <dbReference type="ARBA" id="ARBA00007812"/>
    </source>
</evidence>
<keyword evidence="2" id="KW-0808">Transferase</keyword>
<dbReference type="EMBL" id="JANKJG010000009">
    <property type="protein sequence ID" value="MCR8827463.1"/>
    <property type="molecule type" value="Genomic_DNA"/>
</dbReference>
<dbReference type="PROSITE" id="PS00187">
    <property type="entry name" value="TPP_ENZYMES"/>
    <property type="match status" value="1"/>
</dbReference>
<dbReference type="PANTHER" id="PTHR18968:SF129">
    <property type="entry name" value="ACETOLACTATE SYNTHASE"/>
    <property type="match status" value="1"/>
</dbReference>
<evidence type="ECO:0000313" key="9">
    <source>
        <dbReference type="Proteomes" id="UP001165396"/>
    </source>
</evidence>